<reference evidence="4 5" key="1">
    <citation type="submission" date="2024-05" db="EMBL/GenBank/DDBJ databases">
        <authorList>
            <person name="Wallberg A."/>
        </authorList>
    </citation>
    <scope>NUCLEOTIDE SEQUENCE [LARGE SCALE GENOMIC DNA]</scope>
</reference>
<dbReference type="PANTHER" id="PTHR10877:SF150">
    <property type="entry name" value="REJ DOMAIN-CONTAINING PROTEIN"/>
    <property type="match status" value="1"/>
</dbReference>
<protein>
    <recommendedName>
        <fullName evidence="3">PLAT domain-containing protein</fullName>
    </recommendedName>
</protein>
<evidence type="ECO:0000313" key="4">
    <source>
        <dbReference type="EMBL" id="CAL4063206.1"/>
    </source>
</evidence>
<dbReference type="PANTHER" id="PTHR10877">
    <property type="entry name" value="POLYCYSTIN FAMILY MEMBER"/>
    <property type="match status" value="1"/>
</dbReference>
<sequence length="212" mass="24261">MKKTDSWENIGMTVVSATHNLTRCMSTHLTAFGSGFFPAPNSIDFEYVFAHAGFTDNLTLYMTLIWTVVCFLLLLIWARWKDGKDIERLGVTPLPDNRAEDHYLYEIVIYTGAQNEAECKSNVQMIVSGEFEETDIRSLADPKREVFCRNGIDTFVMSTSRPLGELLYLRIWHDNSGEGVFAGWNLAFVSVRDIQTEKKTIFIANRWLAIDR</sequence>
<organism evidence="4 5">
    <name type="scientific">Meganyctiphanes norvegica</name>
    <name type="common">Northern krill</name>
    <name type="synonym">Thysanopoda norvegica</name>
    <dbReference type="NCBI Taxonomy" id="48144"/>
    <lineage>
        <taxon>Eukaryota</taxon>
        <taxon>Metazoa</taxon>
        <taxon>Ecdysozoa</taxon>
        <taxon>Arthropoda</taxon>
        <taxon>Crustacea</taxon>
        <taxon>Multicrustacea</taxon>
        <taxon>Malacostraca</taxon>
        <taxon>Eumalacostraca</taxon>
        <taxon>Eucarida</taxon>
        <taxon>Euphausiacea</taxon>
        <taxon>Euphausiidae</taxon>
        <taxon>Meganyctiphanes</taxon>
    </lineage>
</organism>
<keyword evidence="2" id="KW-0472">Membrane</keyword>
<keyword evidence="5" id="KW-1185">Reference proteome</keyword>
<dbReference type="InterPro" id="IPR051223">
    <property type="entry name" value="Polycystin"/>
</dbReference>
<proteinExistence type="predicted"/>
<dbReference type="GO" id="GO:0016020">
    <property type="term" value="C:membrane"/>
    <property type="evidence" value="ECO:0007669"/>
    <property type="project" value="TreeGrafter"/>
</dbReference>
<evidence type="ECO:0000256" key="2">
    <source>
        <dbReference type="SAM" id="Phobius"/>
    </source>
</evidence>
<feature type="domain" description="PLAT" evidence="3">
    <location>
        <begin position="103"/>
        <end position="212"/>
    </location>
</feature>
<dbReference type="PROSITE" id="PS50095">
    <property type="entry name" value="PLAT"/>
    <property type="match status" value="1"/>
</dbReference>
<feature type="transmembrane region" description="Helical" evidence="2">
    <location>
        <begin position="58"/>
        <end position="78"/>
    </location>
</feature>
<evidence type="ECO:0000256" key="1">
    <source>
        <dbReference type="PROSITE-ProRule" id="PRU00152"/>
    </source>
</evidence>
<dbReference type="InterPro" id="IPR036392">
    <property type="entry name" value="PLAT/LH2_dom_sf"/>
</dbReference>
<comment type="caution">
    <text evidence="4">The sequence shown here is derived from an EMBL/GenBank/DDBJ whole genome shotgun (WGS) entry which is preliminary data.</text>
</comment>
<dbReference type="GO" id="GO:0005262">
    <property type="term" value="F:calcium channel activity"/>
    <property type="evidence" value="ECO:0007669"/>
    <property type="project" value="TreeGrafter"/>
</dbReference>
<dbReference type="AlphaFoldDB" id="A0AAV2PPS8"/>
<dbReference type="Gene3D" id="2.60.60.20">
    <property type="entry name" value="PLAT/LH2 domain"/>
    <property type="match status" value="1"/>
</dbReference>
<evidence type="ECO:0000313" key="5">
    <source>
        <dbReference type="Proteomes" id="UP001497623"/>
    </source>
</evidence>
<keyword evidence="2" id="KW-1133">Transmembrane helix</keyword>
<accession>A0AAV2PPS8</accession>
<dbReference type="SUPFAM" id="SSF49723">
    <property type="entry name" value="Lipase/lipooxygenase domain (PLAT/LH2 domain)"/>
    <property type="match status" value="1"/>
</dbReference>
<keyword evidence="2" id="KW-0812">Transmembrane</keyword>
<name>A0AAV2PPS8_MEGNR</name>
<gene>
    <name evidence="4" type="ORF">MNOR_LOCUS3171</name>
</gene>
<dbReference type="GO" id="GO:0050982">
    <property type="term" value="P:detection of mechanical stimulus"/>
    <property type="evidence" value="ECO:0007669"/>
    <property type="project" value="TreeGrafter"/>
</dbReference>
<feature type="non-terminal residue" evidence="4">
    <location>
        <position position="212"/>
    </location>
</feature>
<dbReference type="Proteomes" id="UP001497623">
    <property type="component" value="Unassembled WGS sequence"/>
</dbReference>
<evidence type="ECO:0000259" key="3">
    <source>
        <dbReference type="PROSITE" id="PS50095"/>
    </source>
</evidence>
<comment type="caution">
    <text evidence="1">Lacks conserved residue(s) required for the propagation of feature annotation.</text>
</comment>
<dbReference type="Pfam" id="PF01477">
    <property type="entry name" value="PLAT"/>
    <property type="match status" value="1"/>
</dbReference>
<dbReference type="InterPro" id="IPR001024">
    <property type="entry name" value="PLAT/LH2_dom"/>
</dbReference>
<dbReference type="FunFam" id="2.60.60.20:FF:000022">
    <property type="entry name" value="Uncharacterized protein"/>
    <property type="match status" value="1"/>
</dbReference>
<dbReference type="EMBL" id="CAXKWB010001052">
    <property type="protein sequence ID" value="CAL4063206.1"/>
    <property type="molecule type" value="Genomic_DNA"/>
</dbReference>